<keyword evidence="7 8" id="KW-0472">Membrane</keyword>
<organism evidence="10 11">
    <name type="scientific">Oculimacula yallundae</name>
    <dbReference type="NCBI Taxonomy" id="86028"/>
    <lineage>
        <taxon>Eukaryota</taxon>
        <taxon>Fungi</taxon>
        <taxon>Dikarya</taxon>
        <taxon>Ascomycota</taxon>
        <taxon>Pezizomycotina</taxon>
        <taxon>Leotiomycetes</taxon>
        <taxon>Helotiales</taxon>
        <taxon>Ploettnerulaceae</taxon>
        <taxon>Oculimacula</taxon>
    </lineage>
</organism>
<dbReference type="EMBL" id="JAZHXI010000005">
    <property type="protein sequence ID" value="KAL2071839.1"/>
    <property type="molecule type" value="Genomic_DNA"/>
</dbReference>
<dbReference type="Proteomes" id="UP001595075">
    <property type="component" value="Unassembled WGS sequence"/>
</dbReference>
<dbReference type="PANTHER" id="PTHR48182:SF2">
    <property type="entry name" value="PROTEIN SERAC1"/>
    <property type="match status" value="1"/>
</dbReference>
<evidence type="ECO:0000256" key="1">
    <source>
        <dbReference type="ARBA" id="ARBA00003496"/>
    </source>
</evidence>
<evidence type="ECO:0000313" key="11">
    <source>
        <dbReference type="Proteomes" id="UP001595075"/>
    </source>
</evidence>
<evidence type="ECO:0000259" key="9">
    <source>
        <dbReference type="Pfam" id="PF07819"/>
    </source>
</evidence>
<keyword evidence="5 8" id="KW-0256">Endoplasmic reticulum</keyword>
<dbReference type="SUPFAM" id="SSF53474">
    <property type="entry name" value="alpha/beta-Hydrolases"/>
    <property type="match status" value="1"/>
</dbReference>
<evidence type="ECO:0000256" key="5">
    <source>
        <dbReference type="ARBA" id="ARBA00022824"/>
    </source>
</evidence>
<comment type="subcellular location">
    <subcellularLocation>
        <location evidence="8">Endoplasmic reticulum membrane</location>
    </subcellularLocation>
    <subcellularLocation>
        <location evidence="3">Membrane</location>
    </subcellularLocation>
    <subcellularLocation>
        <location evidence="2">Mitochondrion</location>
    </subcellularLocation>
</comment>
<feature type="domain" description="GPI inositol-deacylase PGAP1-like alpha/beta" evidence="9">
    <location>
        <begin position="22"/>
        <end position="189"/>
    </location>
</feature>
<reference evidence="10 11" key="1">
    <citation type="journal article" date="2024" name="Commun. Biol.">
        <title>Comparative genomic analysis of thermophilic fungi reveals convergent evolutionary adaptations and gene losses.</title>
        <authorList>
            <person name="Steindorff A.S."/>
            <person name="Aguilar-Pontes M.V."/>
            <person name="Robinson A.J."/>
            <person name="Andreopoulos B."/>
            <person name="LaButti K."/>
            <person name="Kuo A."/>
            <person name="Mondo S."/>
            <person name="Riley R."/>
            <person name="Otillar R."/>
            <person name="Haridas S."/>
            <person name="Lipzen A."/>
            <person name="Grimwood J."/>
            <person name="Schmutz J."/>
            <person name="Clum A."/>
            <person name="Reid I.D."/>
            <person name="Moisan M.C."/>
            <person name="Butler G."/>
            <person name="Nguyen T.T.M."/>
            <person name="Dewar K."/>
            <person name="Conant G."/>
            <person name="Drula E."/>
            <person name="Henrissat B."/>
            <person name="Hansel C."/>
            <person name="Singer S."/>
            <person name="Hutchinson M.I."/>
            <person name="de Vries R.P."/>
            <person name="Natvig D.O."/>
            <person name="Powell A.J."/>
            <person name="Tsang A."/>
            <person name="Grigoriev I.V."/>
        </authorList>
    </citation>
    <scope>NUCLEOTIDE SEQUENCE [LARGE SCALE GENOMIC DNA]</scope>
    <source>
        <strain evidence="10 11">CBS 494.80</strain>
    </source>
</reference>
<comment type="function">
    <text evidence="1 8">Involved in inositol deacylation of GPI-anchored proteins which plays important roles in the quality control and ER-associated degradation of GPI-anchored proteins.</text>
</comment>
<proteinExistence type="inferred from homology"/>
<evidence type="ECO:0000256" key="6">
    <source>
        <dbReference type="ARBA" id="ARBA00023128"/>
    </source>
</evidence>
<evidence type="ECO:0000256" key="8">
    <source>
        <dbReference type="RuleBase" id="RU365011"/>
    </source>
</evidence>
<evidence type="ECO:0000313" key="10">
    <source>
        <dbReference type="EMBL" id="KAL2071839.1"/>
    </source>
</evidence>
<dbReference type="EC" id="3.1.-.-" evidence="8"/>
<dbReference type="Gene3D" id="3.40.50.1820">
    <property type="entry name" value="alpha/beta hydrolase"/>
    <property type="match status" value="1"/>
</dbReference>
<dbReference type="InterPro" id="IPR012908">
    <property type="entry name" value="PGAP1-ab_dom-like"/>
</dbReference>
<evidence type="ECO:0000256" key="4">
    <source>
        <dbReference type="ARBA" id="ARBA00015856"/>
    </source>
</evidence>
<evidence type="ECO:0000256" key="2">
    <source>
        <dbReference type="ARBA" id="ARBA00004173"/>
    </source>
</evidence>
<keyword evidence="6" id="KW-0496">Mitochondrion</keyword>
<dbReference type="PANTHER" id="PTHR48182">
    <property type="entry name" value="PROTEIN SERAC1"/>
    <property type="match status" value="1"/>
</dbReference>
<dbReference type="InterPro" id="IPR029058">
    <property type="entry name" value="AB_hydrolase_fold"/>
</dbReference>
<name>A0ABR4CRY8_9HELO</name>
<keyword evidence="8" id="KW-0653">Protein transport</keyword>
<gene>
    <name evidence="10" type="ORF">VTL71DRAFT_13074</name>
</gene>
<evidence type="ECO:0000256" key="7">
    <source>
        <dbReference type="ARBA" id="ARBA00023136"/>
    </source>
</evidence>
<accession>A0ABR4CRY8</accession>
<keyword evidence="8" id="KW-0378">Hydrolase</keyword>
<evidence type="ECO:0000256" key="3">
    <source>
        <dbReference type="ARBA" id="ARBA00004370"/>
    </source>
</evidence>
<comment type="caution">
    <text evidence="10">The sequence shown here is derived from an EMBL/GenBank/DDBJ whole genome shotgun (WGS) entry which is preliminary data.</text>
</comment>
<dbReference type="InterPro" id="IPR052374">
    <property type="entry name" value="SERAC1"/>
</dbReference>
<comment type="similarity">
    <text evidence="8">Belongs to the GPI inositol-deacylase family.</text>
</comment>
<protein>
    <recommendedName>
        <fullName evidence="4 8">GPI inositol-deacylase</fullName>
        <ecNumber evidence="8">3.1.-.-</ecNumber>
    </recommendedName>
</protein>
<keyword evidence="11" id="KW-1185">Reference proteome</keyword>
<keyword evidence="8" id="KW-0813">Transport</keyword>
<dbReference type="Pfam" id="PF07819">
    <property type="entry name" value="PGAP1"/>
    <property type="match status" value="1"/>
</dbReference>
<sequence length="341" mass="36646">MPPNDIYGLSEPLSSPEDAVVNVIFVHGLGGGRESSWTSEYNKFWPKTLLPTDLPKARIFSWGYDSKIIHFWGGPSQSRLSDHSSKLLDDLANMRLASDSPELPIILVAHSMGGLVCANALVLAEISPEEYLNSTGNAIGGMMFLGTPHQGSSKAKWADQARKFVQLFKNTSKELLGNLEENSAKLSDLSVQFPKCLRKRSEASKGGKPNSKIYVRCYFEEYETTHVGVIVTTQSAALAGYECTGINADHSKMCKFSSASEGGYVSVSSTLKRWVELLTSPQESSGNNGVNVTQQGVTFGDNNGGLMVGQANSFGSSPVFGGRGPIFGTQNFGLGGQGSNR</sequence>